<dbReference type="PaxDb" id="67767-A0A0J7K362"/>
<reference evidence="2 3" key="1">
    <citation type="submission" date="2015-04" db="EMBL/GenBank/DDBJ databases">
        <title>Lasius niger genome sequencing.</title>
        <authorList>
            <person name="Konorov E.A."/>
            <person name="Nikitin M.A."/>
            <person name="Kirill M.V."/>
            <person name="Chang P."/>
        </authorList>
    </citation>
    <scope>NUCLEOTIDE SEQUENCE [LARGE SCALE GENOMIC DNA]</scope>
    <source>
        <tissue evidence="2">Whole</tissue>
    </source>
</reference>
<evidence type="ECO:0000313" key="2">
    <source>
        <dbReference type="EMBL" id="KMQ84772.1"/>
    </source>
</evidence>
<sequence length="70" mass="7998">MLPAEQTNIEKTVEVPVGAQNSDEPEIREDVPDQPREAEQPPTKKDDDEKIIDDQEDQQQSPPVNLKYKI</sequence>
<evidence type="ECO:0000313" key="3">
    <source>
        <dbReference type="Proteomes" id="UP000036403"/>
    </source>
</evidence>
<evidence type="ECO:0000256" key="1">
    <source>
        <dbReference type="SAM" id="MobiDB-lite"/>
    </source>
</evidence>
<comment type="caution">
    <text evidence="2">The sequence shown here is derived from an EMBL/GenBank/DDBJ whole genome shotgun (WGS) entry which is preliminary data.</text>
</comment>
<dbReference type="EMBL" id="LBMM01015521">
    <property type="protein sequence ID" value="KMQ84772.1"/>
    <property type="molecule type" value="Genomic_DNA"/>
</dbReference>
<keyword evidence="3" id="KW-1185">Reference proteome</keyword>
<dbReference type="AlphaFoldDB" id="A0A0J7K362"/>
<organism evidence="2 3">
    <name type="scientific">Lasius niger</name>
    <name type="common">Black garden ant</name>
    <dbReference type="NCBI Taxonomy" id="67767"/>
    <lineage>
        <taxon>Eukaryota</taxon>
        <taxon>Metazoa</taxon>
        <taxon>Ecdysozoa</taxon>
        <taxon>Arthropoda</taxon>
        <taxon>Hexapoda</taxon>
        <taxon>Insecta</taxon>
        <taxon>Pterygota</taxon>
        <taxon>Neoptera</taxon>
        <taxon>Endopterygota</taxon>
        <taxon>Hymenoptera</taxon>
        <taxon>Apocrita</taxon>
        <taxon>Aculeata</taxon>
        <taxon>Formicoidea</taxon>
        <taxon>Formicidae</taxon>
        <taxon>Formicinae</taxon>
        <taxon>Lasius</taxon>
        <taxon>Lasius</taxon>
    </lineage>
</organism>
<name>A0A0J7K362_LASNI</name>
<dbReference type="Proteomes" id="UP000036403">
    <property type="component" value="Unassembled WGS sequence"/>
</dbReference>
<feature type="compositionally biased region" description="Polar residues" evidence="1">
    <location>
        <begin position="1"/>
        <end position="10"/>
    </location>
</feature>
<protein>
    <submittedName>
        <fullName evidence="2">Protein nep-isoform c</fullName>
    </submittedName>
</protein>
<feature type="region of interest" description="Disordered" evidence="1">
    <location>
        <begin position="1"/>
        <end position="70"/>
    </location>
</feature>
<accession>A0A0J7K362</accession>
<feature type="compositionally biased region" description="Basic and acidic residues" evidence="1">
    <location>
        <begin position="28"/>
        <end position="48"/>
    </location>
</feature>
<proteinExistence type="predicted"/>
<gene>
    <name evidence="2" type="ORF">RF55_17146</name>
</gene>